<dbReference type="SUPFAM" id="SSF49464">
    <property type="entry name" value="Carboxypeptidase regulatory domain-like"/>
    <property type="match status" value="1"/>
</dbReference>
<keyword evidence="3 8" id="KW-1134">Transmembrane beta strand</keyword>
<evidence type="ECO:0000256" key="1">
    <source>
        <dbReference type="ARBA" id="ARBA00004571"/>
    </source>
</evidence>
<dbReference type="NCBIfam" id="TIGR04056">
    <property type="entry name" value="OMP_RagA_SusC"/>
    <property type="match status" value="1"/>
</dbReference>
<evidence type="ECO:0000256" key="6">
    <source>
        <dbReference type="ARBA" id="ARBA00023136"/>
    </source>
</evidence>
<dbReference type="SUPFAM" id="SSF56935">
    <property type="entry name" value="Porins"/>
    <property type="match status" value="1"/>
</dbReference>
<keyword evidence="2 8" id="KW-0813">Transport</keyword>
<dbReference type="GO" id="GO:0009279">
    <property type="term" value="C:cell outer membrane"/>
    <property type="evidence" value="ECO:0007669"/>
    <property type="project" value="UniProtKB-SubCell"/>
</dbReference>
<dbReference type="Gene3D" id="2.40.170.20">
    <property type="entry name" value="TonB-dependent receptor, beta-barrel domain"/>
    <property type="match status" value="1"/>
</dbReference>
<dbReference type="InterPro" id="IPR023997">
    <property type="entry name" value="TonB-dep_OMP_SusC/RagA_CS"/>
</dbReference>
<evidence type="ECO:0000256" key="7">
    <source>
        <dbReference type="ARBA" id="ARBA00023237"/>
    </source>
</evidence>
<proteinExistence type="inferred from homology"/>
<feature type="chain" id="PRO_5024981357" evidence="10">
    <location>
        <begin position="22"/>
        <end position="1054"/>
    </location>
</feature>
<comment type="subcellular location">
    <subcellularLocation>
        <location evidence="1 8">Cell outer membrane</location>
        <topology evidence="1 8">Multi-pass membrane protein</topology>
    </subcellularLocation>
</comment>
<evidence type="ECO:0000256" key="10">
    <source>
        <dbReference type="SAM" id="SignalP"/>
    </source>
</evidence>
<dbReference type="InterPro" id="IPR036942">
    <property type="entry name" value="Beta-barrel_TonB_sf"/>
</dbReference>
<comment type="similarity">
    <text evidence="8 9">Belongs to the TonB-dependent receptor family.</text>
</comment>
<dbReference type="NCBIfam" id="TIGR04057">
    <property type="entry name" value="SusC_RagA_signa"/>
    <property type="match status" value="1"/>
</dbReference>
<keyword evidence="10" id="KW-0732">Signal</keyword>
<keyword evidence="4 8" id="KW-0812">Transmembrane</keyword>
<keyword evidence="7 8" id="KW-0998">Cell outer membrane</keyword>
<evidence type="ECO:0000256" key="9">
    <source>
        <dbReference type="RuleBase" id="RU003357"/>
    </source>
</evidence>
<dbReference type="InterPro" id="IPR037066">
    <property type="entry name" value="Plug_dom_sf"/>
</dbReference>
<sequence>MKKILFLSFFLVLTLLNQAMAQDRTISGTVIDKETNTGLPGVTVMVKGTPTIATSTDINGAYTLSVPATATSLEFSFIGYRKVERPIGAETNIGVTLEPDVKQLGEVVVTALGLEKEKRSLGYATQELDTEEITQGRDRSVLNSIQGKVAGVQITSQSGGVGSSTRVVIRGTKSFGGDNQALFVVDGIPINNSSINTGDALNNGVDAGNRANDINPEDVESMNILKGPAAVALYGSRAANGAIIITTKKGKNAAARNKKAEISLSSSYVFENVLKLPDFQNQFGQGFYGGEDLRENTSWGPRFDGVVRPWGSIVNNQQRLREYSAIPDNVKEFYETGSVFTNTISLDGGNETSSYRISLSDLKQKGVVPNTEYNRNTVSFSGSTKLTNKFNSTASITYTKSGGDLATSGQGNSAFNQLIQTPRNISLLELRDYKNPFNDLEGYYSPFTENPYWILNENKYTNDVNRLLGNVQLGYDVNDNFKIMGRIGTDFYNDRRFQFVRVRDAEGINGGYRNNDGEIVNASYFVRELTSDIMASYNKDLNEDLNLNVLVGHNINQRESSSVSTAATQLAFNTGFDNLSNNSGTYTSSGSKSLRRLYGIYSTVDLGFRDYLFLGLSARNDWSSTLPKENRSFFYPSVNTSLVFTEALGLTDNNLISYGKIRANYAQVGNDAPAYVIDPVFRSGNITDGYNDTDLDFPFGGIAGYEKGNVIGNPNLQPEITKSWEVGADMRFFDDRVNVDFSYYSARHTEQIVAVPVAPSSGYTAQYINTGLMTNKGVELLVSVSPIRTNDFNWTISANYTKNKNMVEELFGDTKEIGIQDGNQTTLSSAALVARVGEPYGSFRVQAYRRDPQGRIVVGEDGMPLYASENIIKGNIQPDYMAGLTNTFTYKNLSLNVVFDTKQGGEFYSRTASTMRFAGTDPLTLYNDRNPFIIPNSVIAVGDNFVENTVPVTNNNLYQYWGNLPEETNIIDASYVKLREISLRYVLPANLISKTPFGNVELGVSGRNLFIWTPDENTYVDPEQNTFGNGNIQGYDFSGSPTTRSYGANIRVTF</sequence>
<evidence type="ECO:0000256" key="2">
    <source>
        <dbReference type="ARBA" id="ARBA00022448"/>
    </source>
</evidence>
<accession>A0A5N1J1X4</accession>
<dbReference type="AlphaFoldDB" id="A0A5N1J1X4"/>
<gene>
    <name evidence="13" type="ORF">F0P94_04975</name>
</gene>
<dbReference type="InterPro" id="IPR000531">
    <property type="entry name" value="Beta-barrel_TonB"/>
</dbReference>
<dbReference type="RefSeq" id="WP_150902710.1">
    <property type="nucleotide sequence ID" value="NZ_VTWT01000002.1"/>
</dbReference>
<organism evidence="13 14">
    <name type="scientific">Adhaeribacter soli</name>
    <dbReference type="NCBI Taxonomy" id="2607655"/>
    <lineage>
        <taxon>Bacteria</taxon>
        <taxon>Pseudomonadati</taxon>
        <taxon>Bacteroidota</taxon>
        <taxon>Cytophagia</taxon>
        <taxon>Cytophagales</taxon>
        <taxon>Hymenobacteraceae</taxon>
        <taxon>Adhaeribacter</taxon>
    </lineage>
</organism>
<dbReference type="Gene3D" id="2.170.130.10">
    <property type="entry name" value="TonB-dependent receptor, plug domain"/>
    <property type="match status" value="1"/>
</dbReference>
<keyword evidence="14" id="KW-1185">Reference proteome</keyword>
<keyword evidence="6 8" id="KW-0472">Membrane</keyword>
<feature type="signal peptide" evidence="10">
    <location>
        <begin position="1"/>
        <end position="21"/>
    </location>
</feature>
<dbReference type="Proteomes" id="UP000326570">
    <property type="component" value="Unassembled WGS sequence"/>
</dbReference>
<dbReference type="Gene3D" id="2.60.40.1120">
    <property type="entry name" value="Carboxypeptidase-like, regulatory domain"/>
    <property type="match status" value="1"/>
</dbReference>
<reference evidence="13 14" key="1">
    <citation type="submission" date="2019-09" db="EMBL/GenBank/DDBJ databases">
        <title>Genome sequence of Adhaeribacter sp. M2.</title>
        <authorList>
            <person name="Srinivasan S."/>
        </authorList>
    </citation>
    <scope>NUCLEOTIDE SEQUENCE [LARGE SCALE GENOMIC DNA]</scope>
    <source>
        <strain evidence="13 14">M2</strain>
    </source>
</reference>
<evidence type="ECO:0000313" key="14">
    <source>
        <dbReference type="Proteomes" id="UP000326570"/>
    </source>
</evidence>
<keyword evidence="5 9" id="KW-0798">TonB box</keyword>
<evidence type="ECO:0000256" key="5">
    <source>
        <dbReference type="ARBA" id="ARBA00023077"/>
    </source>
</evidence>
<dbReference type="InterPro" id="IPR012910">
    <property type="entry name" value="Plug_dom"/>
</dbReference>
<dbReference type="InterPro" id="IPR039426">
    <property type="entry name" value="TonB-dep_rcpt-like"/>
</dbReference>
<name>A0A5N1J1X4_9BACT</name>
<dbReference type="EMBL" id="VTWT01000002">
    <property type="protein sequence ID" value="KAA9340783.1"/>
    <property type="molecule type" value="Genomic_DNA"/>
</dbReference>
<comment type="caution">
    <text evidence="13">The sequence shown here is derived from an EMBL/GenBank/DDBJ whole genome shotgun (WGS) entry which is preliminary data.</text>
</comment>
<dbReference type="Pfam" id="PF00593">
    <property type="entry name" value="TonB_dep_Rec_b-barrel"/>
    <property type="match status" value="1"/>
</dbReference>
<protein>
    <submittedName>
        <fullName evidence="13">SusC/RagA family TonB-linked outer membrane protein</fullName>
    </submittedName>
</protein>
<dbReference type="InterPro" id="IPR023996">
    <property type="entry name" value="TonB-dep_OMP_SusC/RagA"/>
</dbReference>
<evidence type="ECO:0000259" key="11">
    <source>
        <dbReference type="Pfam" id="PF00593"/>
    </source>
</evidence>
<dbReference type="PROSITE" id="PS52016">
    <property type="entry name" value="TONB_DEPENDENT_REC_3"/>
    <property type="match status" value="1"/>
</dbReference>
<evidence type="ECO:0000313" key="13">
    <source>
        <dbReference type="EMBL" id="KAA9340783.1"/>
    </source>
</evidence>
<dbReference type="Pfam" id="PF07715">
    <property type="entry name" value="Plug"/>
    <property type="match status" value="1"/>
</dbReference>
<evidence type="ECO:0000256" key="4">
    <source>
        <dbReference type="ARBA" id="ARBA00022692"/>
    </source>
</evidence>
<dbReference type="InterPro" id="IPR008969">
    <property type="entry name" value="CarboxyPept-like_regulatory"/>
</dbReference>
<dbReference type="Pfam" id="PF13715">
    <property type="entry name" value="CarbopepD_reg_2"/>
    <property type="match status" value="1"/>
</dbReference>
<feature type="domain" description="TonB-dependent receptor-like beta-barrel" evidence="11">
    <location>
        <begin position="425"/>
        <end position="824"/>
    </location>
</feature>
<evidence type="ECO:0000256" key="3">
    <source>
        <dbReference type="ARBA" id="ARBA00022452"/>
    </source>
</evidence>
<evidence type="ECO:0000256" key="8">
    <source>
        <dbReference type="PROSITE-ProRule" id="PRU01360"/>
    </source>
</evidence>
<evidence type="ECO:0000259" key="12">
    <source>
        <dbReference type="Pfam" id="PF07715"/>
    </source>
</evidence>
<feature type="domain" description="TonB-dependent receptor plug" evidence="12">
    <location>
        <begin position="118"/>
        <end position="242"/>
    </location>
</feature>